<evidence type="ECO:0000313" key="6">
    <source>
        <dbReference type="Proteomes" id="UP000624419"/>
    </source>
</evidence>
<dbReference type="Pfam" id="PF00497">
    <property type="entry name" value="SBP_bac_3"/>
    <property type="match status" value="1"/>
</dbReference>
<keyword evidence="6" id="KW-1185">Reference proteome</keyword>
<dbReference type="SMART" id="SM00062">
    <property type="entry name" value="PBPb"/>
    <property type="match status" value="1"/>
</dbReference>
<dbReference type="PANTHER" id="PTHR35936">
    <property type="entry name" value="MEMBRANE-BOUND LYTIC MUREIN TRANSGLYCOSYLASE F"/>
    <property type="match status" value="1"/>
</dbReference>
<feature type="domain" description="Solute-binding protein family 3/N-terminal" evidence="4">
    <location>
        <begin position="27"/>
        <end position="241"/>
    </location>
</feature>
<keyword evidence="2 3" id="KW-0732">Signal</keyword>
<comment type="similarity">
    <text evidence="1">Belongs to the bacterial solute-binding protein 3 family.</text>
</comment>
<dbReference type="InterPro" id="IPR001638">
    <property type="entry name" value="Solute-binding_3/MltF_N"/>
</dbReference>
<dbReference type="RefSeq" id="WP_191022657.1">
    <property type="nucleotide sequence ID" value="NZ_JABBXD010000002.1"/>
</dbReference>
<feature type="chain" id="PRO_5046895895" evidence="3">
    <location>
        <begin position="25"/>
        <end position="241"/>
    </location>
</feature>
<proteinExistence type="inferred from homology"/>
<evidence type="ECO:0000313" key="5">
    <source>
        <dbReference type="EMBL" id="MBD3584994.1"/>
    </source>
</evidence>
<accession>A0ABR8LM45</accession>
<organism evidence="5 6">
    <name type="scientific">Salinimonas profundi</name>
    <dbReference type="NCBI Taxonomy" id="2729140"/>
    <lineage>
        <taxon>Bacteria</taxon>
        <taxon>Pseudomonadati</taxon>
        <taxon>Pseudomonadota</taxon>
        <taxon>Gammaproteobacteria</taxon>
        <taxon>Alteromonadales</taxon>
        <taxon>Alteromonadaceae</taxon>
        <taxon>Alteromonas/Salinimonas group</taxon>
        <taxon>Salinimonas</taxon>
    </lineage>
</organism>
<evidence type="ECO:0000256" key="2">
    <source>
        <dbReference type="ARBA" id="ARBA00022729"/>
    </source>
</evidence>
<evidence type="ECO:0000259" key="4">
    <source>
        <dbReference type="SMART" id="SM00062"/>
    </source>
</evidence>
<feature type="signal peptide" evidence="3">
    <location>
        <begin position="1"/>
        <end position="24"/>
    </location>
</feature>
<comment type="caution">
    <text evidence="5">The sequence shown here is derived from an EMBL/GenBank/DDBJ whole genome shotgun (WGS) entry which is preliminary data.</text>
</comment>
<dbReference type="PANTHER" id="PTHR35936:SF25">
    <property type="entry name" value="ABC TRANSPORTER SUBSTRATE-BINDING PROTEIN"/>
    <property type="match status" value="1"/>
</dbReference>
<evidence type="ECO:0000256" key="1">
    <source>
        <dbReference type="ARBA" id="ARBA00010333"/>
    </source>
</evidence>
<evidence type="ECO:0000256" key="3">
    <source>
        <dbReference type="SAM" id="SignalP"/>
    </source>
</evidence>
<reference evidence="5 6" key="1">
    <citation type="submission" date="2020-04" db="EMBL/GenBank/DDBJ databases">
        <title>Salinimonas sp. HHU 13199.</title>
        <authorList>
            <person name="Cui X."/>
            <person name="Zhang D."/>
        </authorList>
    </citation>
    <scope>NUCLEOTIDE SEQUENCE [LARGE SCALE GENOMIC DNA]</scope>
    <source>
        <strain evidence="5 6">HHU 13199</strain>
    </source>
</reference>
<dbReference type="EMBL" id="JABBXD010000002">
    <property type="protein sequence ID" value="MBD3584994.1"/>
    <property type="molecule type" value="Genomic_DNA"/>
</dbReference>
<gene>
    <name evidence="5" type="ORF">HHX48_04495</name>
</gene>
<dbReference type="Proteomes" id="UP000624419">
    <property type="component" value="Unassembled WGS sequence"/>
</dbReference>
<dbReference type="SUPFAM" id="SSF53850">
    <property type="entry name" value="Periplasmic binding protein-like II"/>
    <property type="match status" value="1"/>
</dbReference>
<protein>
    <submittedName>
        <fullName evidence="5">Amino acid ABC transporter substrate-binding protein</fullName>
    </submittedName>
</protein>
<name>A0ABR8LM45_9ALTE</name>
<dbReference type="Gene3D" id="3.40.190.10">
    <property type="entry name" value="Periplasmic binding protein-like II"/>
    <property type="match status" value="2"/>
</dbReference>
<sequence length="241" mass="27447">MRIAKICKRLTALILLLFSISVSAQKTLSVAVNVGPPWAYYDEERGVVGIDVDIISSISERLGYQPDFHLLVYNRLIEDFRNGKYDIASPAAFDSAIGFQTSPYLPFEDVAVTLSSRNMTIDTIDDLAGKSIVTYQTARYVLGETFANIIADDHYLEIADREAQLKLLANERTDVVIGERRLLTYIMRQYYPDIKLAIHPIFEARPYGAIIKDEALRDAFETELNNMRAKGELKNIYRRWP</sequence>